<evidence type="ECO:0000256" key="1">
    <source>
        <dbReference type="SAM" id="Phobius"/>
    </source>
</evidence>
<feature type="transmembrane region" description="Helical" evidence="1">
    <location>
        <begin position="85"/>
        <end position="103"/>
    </location>
</feature>
<organism evidence="2 3">
    <name type="scientific">Candidatus Raskinella chloraquaticus</name>
    <dbReference type="NCBI Taxonomy" id="1951219"/>
    <lineage>
        <taxon>Bacteria</taxon>
        <taxon>Pseudomonadati</taxon>
        <taxon>Pseudomonadota</taxon>
        <taxon>Alphaproteobacteria</taxon>
        <taxon>Hyphomicrobiales</taxon>
        <taxon>Phreatobacteraceae</taxon>
        <taxon>Candidatus Raskinella</taxon>
    </lineage>
</organism>
<dbReference type="EMBL" id="LWDL01000016">
    <property type="protein sequence ID" value="OQW51972.1"/>
    <property type="molecule type" value="Genomic_DNA"/>
</dbReference>
<proteinExistence type="predicted"/>
<name>A0A1W9HXB0_9HYPH</name>
<evidence type="ECO:0000313" key="3">
    <source>
        <dbReference type="Proteomes" id="UP000192872"/>
    </source>
</evidence>
<comment type="caution">
    <text evidence="2">The sequence shown here is derived from an EMBL/GenBank/DDBJ whole genome shotgun (WGS) entry which is preliminary data.</text>
</comment>
<feature type="transmembrane region" description="Helical" evidence="1">
    <location>
        <begin position="58"/>
        <end position="79"/>
    </location>
</feature>
<keyword evidence="1" id="KW-0812">Transmembrane</keyword>
<dbReference type="AlphaFoldDB" id="A0A1W9HXB0"/>
<reference evidence="2 3" key="1">
    <citation type="journal article" date="2017" name="Water Res.">
        <title>Comammox in drinking water systems.</title>
        <authorList>
            <person name="Wang Y."/>
            <person name="Ma L."/>
            <person name="Mao Y."/>
            <person name="Jiang X."/>
            <person name="Xia Y."/>
            <person name="Yu K."/>
            <person name="Li B."/>
            <person name="Zhang T."/>
        </authorList>
    </citation>
    <scope>NUCLEOTIDE SEQUENCE [LARGE SCALE GENOMIC DNA]</scope>
    <source>
        <strain evidence="2">SG_bin8</strain>
    </source>
</reference>
<feature type="transmembrane region" description="Helical" evidence="1">
    <location>
        <begin position="12"/>
        <end position="37"/>
    </location>
</feature>
<keyword evidence="1" id="KW-0472">Membrane</keyword>
<protein>
    <submittedName>
        <fullName evidence="2">Uncharacterized protein</fullName>
    </submittedName>
</protein>
<keyword evidence="1" id="KW-1133">Transmembrane helix</keyword>
<accession>A0A1W9HXB0</accession>
<dbReference type="RefSeq" id="WP_376803787.1">
    <property type="nucleotide sequence ID" value="NZ_JAKFWN010000010.1"/>
</dbReference>
<dbReference type="Proteomes" id="UP000192872">
    <property type="component" value="Unassembled WGS sequence"/>
</dbReference>
<sequence length="171" mass="19410">MADLVSKLISLLRGLVAAGILIHELIAYIGAPLWRFLAHIRLFERFLRWVETLPRWGVLALVVTPLAIAEPLKIGGLYLLATGHVLSGISFLVIGYAVSLVLAERILHAGHGQLMTYRWFAVGWRWFERFRGYILSRPVVVAMRRKVAELTASARELRETLLRRLRQFAGI</sequence>
<evidence type="ECO:0000313" key="2">
    <source>
        <dbReference type="EMBL" id="OQW51972.1"/>
    </source>
</evidence>
<gene>
    <name evidence="2" type="ORF">A4S15_09005</name>
</gene>